<evidence type="ECO:0000256" key="2">
    <source>
        <dbReference type="ARBA" id="ARBA00022694"/>
    </source>
</evidence>
<dbReference type="InterPro" id="IPR002730">
    <property type="entry name" value="Rpp29/RNP1"/>
</dbReference>
<reference evidence="7" key="1">
    <citation type="journal article" date="2015" name="ISME J.">
        <title>Aquifer environment selects for microbial species cohorts in sediment and groundwater.</title>
        <authorList>
            <person name="Hug L.A."/>
            <person name="Thomas B.C."/>
            <person name="Brown C.T."/>
            <person name="Frischkorn K.R."/>
            <person name="Williams K.H."/>
            <person name="Tringe S.G."/>
            <person name="Banfield J.F."/>
        </authorList>
    </citation>
    <scope>NUCLEOTIDE SEQUENCE</scope>
</reference>
<keyword evidence="3 6" id="KW-0540">Nuclease</keyword>
<dbReference type="Pfam" id="PF01868">
    <property type="entry name" value="RNase_P-MRP_p29"/>
    <property type="match status" value="1"/>
</dbReference>
<dbReference type="InterPro" id="IPR036980">
    <property type="entry name" value="RNase_P/MRP_Rpp29_sf"/>
</dbReference>
<keyword evidence="2 6" id="KW-0819">tRNA processing</keyword>
<evidence type="ECO:0000256" key="1">
    <source>
        <dbReference type="ARBA" id="ARBA00022490"/>
    </source>
</evidence>
<keyword evidence="4 6" id="KW-0255">Endonuclease</keyword>
<dbReference type="HAMAP" id="MF_00754">
    <property type="entry name" value="RNase_P_1"/>
    <property type="match status" value="1"/>
</dbReference>
<name>A0A0H4T281_9EURY</name>
<dbReference type="AlphaFoldDB" id="A0A0H4T281"/>
<keyword evidence="1 6" id="KW-0963">Cytoplasm</keyword>
<dbReference type="EMBL" id="KT006977">
    <property type="protein sequence ID" value="AKQ01763.1"/>
    <property type="molecule type" value="Genomic_DNA"/>
</dbReference>
<dbReference type="InterPro" id="IPR023534">
    <property type="entry name" value="Rof/RNase_P-like"/>
</dbReference>
<evidence type="ECO:0000313" key="7">
    <source>
        <dbReference type="EMBL" id="AKQ01763.1"/>
    </source>
</evidence>
<dbReference type="EC" id="3.1.26.5" evidence="6"/>
<dbReference type="Gene3D" id="2.30.30.210">
    <property type="entry name" value="Ribonuclease P/MRP, subunit p29"/>
    <property type="match status" value="1"/>
</dbReference>
<comment type="catalytic activity">
    <reaction evidence="6">
        <text>Endonucleolytic cleavage of RNA, removing 5'-extranucleotides from tRNA precursor.</text>
        <dbReference type="EC" id="3.1.26.5"/>
    </reaction>
</comment>
<dbReference type="GO" id="GO:0001682">
    <property type="term" value="P:tRNA 5'-leader removal"/>
    <property type="evidence" value="ECO:0007669"/>
    <property type="project" value="UniProtKB-UniRule"/>
</dbReference>
<dbReference type="SMART" id="SM00538">
    <property type="entry name" value="POP4"/>
    <property type="match status" value="1"/>
</dbReference>
<gene>
    <name evidence="6" type="primary">rnp1</name>
</gene>
<dbReference type="GO" id="GO:0004526">
    <property type="term" value="F:ribonuclease P activity"/>
    <property type="evidence" value="ECO:0007669"/>
    <property type="project" value="UniProtKB-UniRule"/>
</dbReference>
<organism evidence="7">
    <name type="scientific">uncultured euryarchaeote Rifle_16ft_4_minimus_25120</name>
    <dbReference type="NCBI Taxonomy" id="1665191"/>
    <lineage>
        <taxon>Archaea</taxon>
        <taxon>Methanobacteriati</taxon>
        <taxon>Methanobacteriota</taxon>
        <taxon>environmental samples</taxon>
    </lineage>
</organism>
<dbReference type="GO" id="GO:0030677">
    <property type="term" value="C:ribonuclease P complex"/>
    <property type="evidence" value="ECO:0007669"/>
    <property type="project" value="UniProtKB-UniRule"/>
</dbReference>
<evidence type="ECO:0000256" key="6">
    <source>
        <dbReference type="HAMAP-Rule" id="MF_00754"/>
    </source>
</evidence>
<dbReference type="GO" id="GO:0005737">
    <property type="term" value="C:cytoplasm"/>
    <property type="evidence" value="ECO:0007669"/>
    <property type="project" value="UniProtKB-SubCell"/>
</dbReference>
<comment type="similarity">
    <text evidence="6">Belongs to the eukaryotic/archaeal RNase P protein component 1 family.</text>
</comment>
<keyword evidence="5 6" id="KW-0378">Hydrolase</keyword>
<proteinExistence type="inferred from homology"/>
<comment type="subunit">
    <text evidence="6">Consists of a catalytic RNA component and at least 4-5 protein subunits.</text>
</comment>
<dbReference type="InterPro" id="IPR023538">
    <property type="entry name" value="RNP1"/>
</dbReference>
<evidence type="ECO:0000256" key="5">
    <source>
        <dbReference type="ARBA" id="ARBA00022801"/>
    </source>
</evidence>
<sequence length="83" mass="9509">MNLRKHELIGLQVEVLAATDPTQASLRGRVVDETRNMLVVEVLGEEKHIPKQGSRFRFDVQGGLEIEGDEIRFRPEDRVKKAR</sequence>
<evidence type="ECO:0000256" key="3">
    <source>
        <dbReference type="ARBA" id="ARBA00022722"/>
    </source>
</evidence>
<accession>A0A0H4T281</accession>
<comment type="subcellular location">
    <subcellularLocation>
        <location evidence="6">Cytoplasm</location>
    </subcellularLocation>
</comment>
<evidence type="ECO:0000256" key="4">
    <source>
        <dbReference type="ARBA" id="ARBA00022759"/>
    </source>
</evidence>
<dbReference type="SUPFAM" id="SSF101744">
    <property type="entry name" value="Rof/RNase P subunit-like"/>
    <property type="match status" value="1"/>
</dbReference>
<dbReference type="GO" id="GO:0003723">
    <property type="term" value="F:RNA binding"/>
    <property type="evidence" value="ECO:0007669"/>
    <property type="project" value="InterPro"/>
</dbReference>
<protein>
    <recommendedName>
        <fullName evidence="6">Ribonuclease P protein component 1</fullName>
        <shortName evidence="6">RNase P component 1</shortName>
        <ecNumber evidence="6">3.1.26.5</ecNumber>
    </recommendedName>
    <alternativeName>
        <fullName evidence="6">Rpp29</fullName>
    </alternativeName>
</protein>
<comment type="function">
    <text evidence="6">Part of ribonuclease P, a protein complex that generates mature tRNA molecules by cleaving their 5'-ends.</text>
</comment>